<comment type="similarity">
    <text evidence="5">Belongs to the alanine racemase family.</text>
</comment>
<feature type="binding site" evidence="5 7">
    <location>
        <position position="156"/>
    </location>
    <ligand>
        <name>substrate</name>
    </ligand>
</feature>
<evidence type="ECO:0000256" key="2">
    <source>
        <dbReference type="ARBA" id="ARBA00001933"/>
    </source>
</evidence>
<dbReference type="GO" id="GO:0005829">
    <property type="term" value="C:cytosol"/>
    <property type="evidence" value="ECO:0007669"/>
    <property type="project" value="TreeGrafter"/>
</dbReference>
<keyword evidence="3 5" id="KW-0663">Pyridoxal phosphate</keyword>
<protein>
    <recommendedName>
        <fullName evidence="5">Alanine racemase</fullName>
        <ecNumber evidence="5">5.1.1.1</ecNumber>
    </recommendedName>
</protein>
<feature type="active site" description="Proton acceptor; specific for L-alanine" evidence="5">
    <location>
        <position position="283"/>
    </location>
</feature>
<accession>A0A6G7PVQ5</accession>
<evidence type="ECO:0000313" key="8">
    <source>
        <dbReference type="EMBL" id="QIJ71503.1"/>
    </source>
</evidence>
<dbReference type="Pfam" id="PF00842">
    <property type="entry name" value="Ala_racemase_C"/>
    <property type="match status" value="1"/>
</dbReference>
<evidence type="ECO:0000256" key="3">
    <source>
        <dbReference type="ARBA" id="ARBA00022898"/>
    </source>
</evidence>
<proteinExistence type="inferred from homology"/>
<dbReference type="Proteomes" id="UP000502179">
    <property type="component" value="Chromosome"/>
</dbReference>
<dbReference type="CDD" id="cd00430">
    <property type="entry name" value="PLPDE_III_AR"/>
    <property type="match status" value="1"/>
</dbReference>
<dbReference type="InterPro" id="IPR011079">
    <property type="entry name" value="Ala_racemase_C"/>
</dbReference>
<comment type="pathway">
    <text evidence="5">Amino-acid biosynthesis; D-alanine biosynthesis; D-alanine from L-alanine: step 1/1.</text>
</comment>
<evidence type="ECO:0000256" key="7">
    <source>
        <dbReference type="PIRSR" id="PIRSR600821-52"/>
    </source>
</evidence>
<dbReference type="Gene3D" id="3.20.20.10">
    <property type="entry name" value="Alanine racemase"/>
    <property type="match status" value="1"/>
</dbReference>
<evidence type="ECO:0000256" key="1">
    <source>
        <dbReference type="ARBA" id="ARBA00000316"/>
    </source>
</evidence>
<feature type="binding site" evidence="5 7">
    <location>
        <position position="331"/>
    </location>
    <ligand>
        <name>substrate</name>
    </ligand>
</feature>
<dbReference type="InterPro" id="IPR029066">
    <property type="entry name" value="PLP-binding_barrel"/>
</dbReference>
<comment type="catalytic activity">
    <reaction evidence="1 5">
        <text>L-alanine = D-alanine</text>
        <dbReference type="Rhea" id="RHEA:20249"/>
        <dbReference type="ChEBI" id="CHEBI:57416"/>
        <dbReference type="ChEBI" id="CHEBI:57972"/>
        <dbReference type="EC" id="5.1.1.1"/>
    </reaction>
</comment>
<dbReference type="Pfam" id="PF01168">
    <property type="entry name" value="Ala_racemase_N"/>
    <property type="match status" value="1"/>
</dbReference>
<dbReference type="InterPro" id="IPR009006">
    <property type="entry name" value="Ala_racemase/Decarboxylase_C"/>
</dbReference>
<feature type="modified residue" description="N6-(pyridoxal phosphate)lysine" evidence="5 6">
    <location>
        <position position="62"/>
    </location>
</feature>
<evidence type="ECO:0000313" key="9">
    <source>
        <dbReference type="Proteomes" id="UP000502179"/>
    </source>
</evidence>
<dbReference type="SUPFAM" id="SSF50621">
    <property type="entry name" value="Alanine racemase C-terminal domain-like"/>
    <property type="match status" value="1"/>
</dbReference>
<dbReference type="InterPro" id="IPR000821">
    <property type="entry name" value="Ala_racemase"/>
</dbReference>
<dbReference type="HAMAP" id="MF_01201">
    <property type="entry name" value="Ala_racemase"/>
    <property type="match status" value="1"/>
</dbReference>
<dbReference type="UniPathway" id="UPA00042">
    <property type="reaction ID" value="UER00497"/>
</dbReference>
<sequence>MGAVSLPSRKYDPGNNYSLTLSGKEKNLRRPVWVEIDLGAIRYNFRQLKQLVAPAHLIPVVKSDAYGHGLIPVSRVLAEEGALFLGVSELDEALKIKEAGIKTPLLLISGFEREWLKEIVRGRITPTVSSLKELQILAQEAPKTAFHLKVDTGMGRLGLEGKELDLALEAILKEGLNLTGLMSHLALSGPEEPFTREQIFRFKATLKRIRDLGYPLPLAHLANSAGAILYPEARFTAIRPGIAIYGALPHPACEKVLRLRPAMKVLSRIIEIKKVSPGQGVGYGLLFRPQRPSQIAVVPVGYDNGYLRTLSGRGWALVRGKRVPVVGSVCMRALFLDVTEVEGVDVGDEVLLLGSGAEGDIRAESLAEAAGTIAYELFCLLGRLNSKVFIEG</sequence>
<gene>
    <name evidence="8" type="primary">alr</name>
    <name evidence="8" type="ORF">G4V39_04075</name>
</gene>
<dbReference type="PANTHER" id="PTHR30511">
    <property type="entry name" value="ALANINE RACEMASE"/>
    <property type="match status" value="1"/>
</dbReference>
<evidence type="ECO:0000256" key="6">
    <source>
        <dbReference type="PIRSR" id="PIRSR600821-50"/>
    </source>
</evidence>
<dbReference type="InterPro" id="IPR020622">
    <property type="entry name" value="Ala_racemase_pyridoxalP-BS"/>
</dbReference>
<keyword evidence="9" id="KW-1185">Reference proteome</keyword>
<dbReference type="RefSeq" id="WP_166031722.1">
    <property type="nucleotide sequence ID" value="NZ_CP048877.1"/>
</dbReference>
<comment type="function">
    <text evidence="5">Catalyzes the interconversion of L-alanine and D-alanine. May also act on other amino acids.</text>
</comment>
<comment type="cofactor">
    <cofactor evidence="2 5 6">
        <name>pyridoxal 5'-phosphate</name>
        <dbReference type="ChEBI" id="CHEBI:597326"/>
    </cofactor>
</comment>
<reference evidence="8 9" key="1">
    <citation type="submission" date="2020-02" db="EMBL/GenBank/DDBJ databases">
        <title>Genome analysis of Thermosulfuriphilus ammonigenes ST65T, an anaerobic thermophilic chemolithoautotrophic bacterium isolated from a deep-sea hydrothermal vent.</title>
        <authorList>
            <person name="Slobodkina G."/>
            <person name="Allioux M."/>
            <person name="Merkel A."/>
            <person name="Alain K."/>
            <person name="Jebbar M."/>
            <person name="Slobodkin A."/>
        </authorList>
    </citation>
    <scope>NUCLEOTIDE SEQUENCE [LARGE SCALE GENOMIC DNA]</scope>
    <source>
        <strain evidence="8 9">ST65</strain>
    </source>
</reference>
<keyword evidence="4 5" id="KW-0413">Isomerase</keyword>
<dbReference type="KEGG" id="tav:G4V39_04075"/>
<dbReference type="NCBIfam" id="TIGR00492">
    <property type="entry name" value="alr"/>
    <property type="match status" value="1"/>
</dbReference>
<dbReference type="Gene3D" id="2.40.37.10">
    <property type="entry name" value="Lyase, Ornithine Decarboxylase, Chain A, domain 1"/>
    <property type="match status" value="1"/>
</dbReference>
<dbReference type="InterPro" id="IPR001608">
    <property type="entry name" value="Ala_racemase_N"/>
</dbReference>
<dbReference type="PANTHER" id="PTHR30511:SF0">
    <property type="entry name" value="ALANINE RACEMASE, CATABOLIC-RELATED"/>
    <property type="match status" value="1"/>
</dbReference>
<dbReference type="GO" id="GO:0030170">
    <property type="term" value="F:pyridoxal phosphate binding"/>
    <property type="evidence" value="ECO:0007669"/>
    <property type="project" value="UniProtKB-UniRule"/>
</dbReference>
<dbReference type="EC" id="5.1.1.1" evidence="5"/>
<dbReference type="PRINTS" id="PR00992">
    <property type="entry name" value="ALARACEMASE"/>
</dbReference>
<dbReference type="GO" id="GO:0008784">
    <property type="term" value="F:alanine racemase activity"/>
    <property type="evidence" value="ECO:0007669"/>
    <property type="project" value="UniProtKB-UniRule"/>
</dbReference>
<dbReference type="FunFam" id="3.20.20.10:FF:000002">
    <property type="entry name" value="Alanine racemase"/>
    <property type="match status" value="1"/>
</dbReference>
<dbReference type="SUPFAM" id="SSF51419">
    <property type="entry name" value="PLP-binding barrel"/>
    <property type="match status" value="1"/>
</dbReference>
<organism evidence="8 9">
    <name type="scientific">Thermosulfuriphilus ammonigenes</name>
    <dbReference type="NCBI Taxonomy" id="1936021"/>
    <lineage>
        <taxon>Bacteria</taxon>
        <taxon>Pseudomonadati</taxon>
        <taxon>Thermodesulfobacteriota</taxon>
        <taxon>Thermodesulfobacteria</taxon>
        <taxon>Thermodesulfobacteriales</taxon>
        <taxon>Thermodesulfobacteriaceae</taxon>
        <taxon>Thermosulfuriphilus</taxon>
    </lineage>
</organism>
<evidence type="ECO:0000256" key="4">
    <source>
        <dbReference type="ARBA" id="ARBA00023235"/>
    </source>
</evidence>
<dbReference type="AlphaFoldDB" id="A0A6G7PVQ5"/>
<name>A0A6G7PVQ5_9BACT</name>
<dbReference type="GO" id="GO:0030632">
    <property type="term" value="P:D-alanine biosynthetic process"/>
    <property type="evidence" value="ECO:0007669"/>
    <property type="project" value="UniProtKB-UniRule"/>
</dbReference>
<evidence type="ECO:0000256" key="5">
    <source>
        <dbReference type="HAMAP-Rule" id="MF_01201"/>
    </source>
</evidence>
<dbReference type="SMART" id="SM01005">
    <property type="entry name" value="Ala_racemase_C"/>
    <property type="match status" value="1"/>
</dbReference>
<dbReference type="EMBL" id="CP048877">
    <property type="protein sequence ID" value="QIJ71503.1"/>
    <property type="molecule type" value="Genomic_DNA"/>
</dbReference>
<feature type="active site" description="Proton acceptor; specific for D-alanine" evidence="5">
    <location>
        <position position="62"/>
    </location>
</feature>
<dbReference type="PROSITE" id="PS00395">
    <property type="entry name" value="ALANINE_RACEMASE"/>
    <property type="match status" value="1"/>
</dbReference>